<dbReference type="EMBL" id="LODL01000013">
    <property type="protein sequence ID" value="KXB31407.1"/>
    <property type="molecule type" value="Genomic_DNA"/>
</dbReference>
<sequence>MIARRLLYLNTHRLSAFAWQQGQLLPEGSFEPDQAGLDHFAEYLGEHNRSHFHLLANVAEEGHVLETIPFLQGSDRQALITRKIGQHFLGTPLAAAISLGYEKRKRKNEKLLLSALTNPAHFEPWLQRIKEAEAPLAGVYTVAQLGGQLLKKLGFGQGRYLLLTLQDHSIRETYLVNGQPLFSRMAPLVDSSIAGIANSFAAEAGKLQQYLIGQRLVGREEALPVFMIAHPQAIPAIMKTCPDHGYLNFTIIDSHDAARQLKLQTLPGDSRSDLLFLHLLATAPPGQQFAGEAYRHDFRLSQIRQGLIGIGVIALLGGALFAAKEIYRTHALRLETQQLIASESDLNWRYQEISATFPQLGIDNETLRRLTDRHRDLRQQQRQPGPAYRALGQALNRMPAIELEGLEWKIGTSGPSTAGLMVGDEEITTVRAAIRLERGASTRQILNTLDQFVELLRADPTCTVTVTQQPFEIESGRTLRGGDSEDDNDQPRKFTLQISRKLGA</sequence>
<dbReference type="STRING" id="281362.AT959_06990"/>
<dbReference type="RefSeq" id="WP_066882026.1">
    <property type="nucleotide sequence ID" value="NZ_LODL01000013.1"/>
</dbReference>
<evidence type="ECO:0000313" key="2">
    <source>
        <dbReference type="Proteomes" id="UP000070186"/>
    </source>
</evidence>
<proteinExistence type="predicted"/>
<evidence type="ECO:0008006" key="3">
    <source>
        <dbReference type="Google" id="ProtNLM"/>
    </source>
</evidence>
<reference evidence="1 2" key="1">
    <citation type="submission" date="2015-12" db="EMBL/GenBank/DDBJ databases">
        <title>Nitrous oxide reduction kinetics distinguish bacteria harboring typical versus atypical NosZ.</title>
        <authorList>
            <person name="Yoon S."/>
            <person name="Nissen S."/>
            <person name="Park D."/>
            <person name="Sanford R.A."/>
            <person name="Loeffler F.E."/>
        </authorList>
    </citation>
    <scope>NUCLEOTIDE SEQUENCE [LARGE SCALE GENOMIC DNA]</scope>
    <source>
        <strain evidence="1 2">ATCC BAA-841</strain>
    </source>
</reference>
<comment type="caution">
    <text evidence="1">The sequence shown here is derived from an EMBL/GenBank/DDBJ whole genome shotgun (WGS) entry which is preliminary data.</text>
</comment>
<accession>A0A133XKG2</accession>
<name>A0A133XKG2_9RHOO</name>
<organism evidence="1 2">
    <name type="scientific">Dechloromonas denitrificans</name>
    <dbReference type="NCBI Taxonomy" id="281362"/>
    <lineage>
        <taxon>Bacteria</taxon>
        <taxon>Pseudomonadati</taxon>
        <taxon>Pseudomonadota</taxon>
        <taxon>Betaproteobacteria</taxon>
        <taxon>Rhodocyclales</taxon>
        <taxon>Azonexaceae</taxon>
        <taxon>Dechloromonas</taxon>
    </lineage>
</organism>
<gene>
    <name evidence="1" type="ORF">AT959_06990</name>
</gene>
<protein>
    <recommendedName>
        <fullName evidence="3">GspL cytoplasmic actin-ATPase-like domain-containing protein</fullName>
    </recommendedName>
</protein>
<keyword evidence="2" id="KW-1185">Reference proteome</keyword>
<dbReference type="AlphaFoldDB" id="A0A133XKG2"/>
<dbReference type="Proteomes" id="UP000070186">
    <property type="component" value="Unassembled WGS sequence"/>
</dbReference>
<evidence type="ECO:0000313" key="1">
    <source>
        <dbReference type="EMBL" id="KXB31407.1"/>
    </source>
</evidence>